<evidence type="ECO:0000313" key="2">
    <source>
        <dbReference type="Proteomes" id="UP000823773"/>
    </source>
</evidence>
<name>A0ACC5SRJ8_ENSAD</name>
<evidence type="ECO:0000313" key="1">
    <source>
        <dbReference type="EMBL" id="MBP1871428.1"/>
    </source>
</evidence>
<proteinExistence type="predicted"/>
<dbReference type="Proteomes" id="UP000823773">
    <property type="component" value="Unassembled WGS sequence"/>
</dbReference>
<gene>
    <name evidence="1" type="ORF">J2Z19_001140</name>
</gene>
<dbReference type="EMBL" id="JAGGJR010000002">
    <property type="protein sequence ID" value="MBP1871428.1"/>
    <property type="molecule type" value="Genomic_DNA"/>
</dbReference>
<keyword evidence="2" id="KW-1185">Reference proteome</keyword>
<organism evidence="1 2">
    <name type="scientific">Ensifer adhaerens</name>
    <name type="common">Sinorhizobium morelense</name>
    <dbReference type="NCBI Taxonomy" id="106592"/>
    <lineage>
        <taxon>Bacteria</taxon>
        <taxon>Pseudomonadati</taxon>
        <taxon>Pseudomonadota</taxon>
        <taxon>Alphaproteobacteria</taxon>
        <taxon>Hyphomicrobiales</taxon>
        <taxon>Rhizobiaceae</taxon>
        <taxon>Sinorhizobium/Ensifer group</taxon>
        <taxon>Ensifer</taxon>
    </lineage>
</organism>
<sequence>MLFIPLPFVAALLLLILFGQMCLREQAASRHFRILVLLLCLLAIVIGVRWGYGIERVLPAQAIIASAVGPLAWVCFAAFVTEQGNRLAHRFWPSLLVAILTVARPQWIDVILIAIFAWYAVALGRLAWAGTDALDLARFDDAPLVHRSLQVMATTMLLAAIADSLIAMDLRVFDGSHAAMIVTAATIPLVMLLGAAAAIASRNPSSPAPEAVQPTPASDDDAHIVARLKPLLQTQGLYRDHDINLSRLARRAGIPTRQLSKAVNSVCGKNLSQYVNDFRIAEACRLLESGDIAITTIVYDVGFLTKSNFNREFRRVTGMSPTEWRAKRTPGPAQAVGVEKMVNVPHPTS</sequence>
<protein>
    <submittedName>
        <fullName evidence="1">AraC-like DNA-binding protein</fullName>
    </submittedName>
</protein>
<reference evidence="1" key="1">
    <citation type="submission" date="2021-03" db="EMBL/GenBank/DDBJ databases">
        <title>Genomic Encyclopedia of Type Strains, Phase IV (KMG-IV): sequencing the most valuable type-strain genomes for metagenomic binning, comparative biology and taxonomic classification.</title>
        <authorList>
            <person name="Goeker M."/>
        </authorList>
    </citation>
    <scope>NUCLEOTIDE SEQUENCE</scope>
    <source>
        <strain evidence="1">DSM 18131</strain>
    </source>
</reference>
<comment type="caution">
    <text evidence="1">The sequence shown here is derived from an EMBL/GenBank/DDBJ whole genome shotgun (WGS) entry which is preliminary data.</text>
</comment>
<accession>A0ACC5SRJ8</accession>